<dbReference type="AlphaFoldDB" id="A0A8H5C5Z4"/>
<dbReference type="EMBL" id="JAACJK010000063">
    <property type="protein sequence ID" value="KAF5335334.1"/>
    <property type="molecule type" value="Genomic_DNA"/>
</dbReference>
<comment type="caution">
    <text evidence="2">The sequence shown here is derived from an EMBL/GenBank/DDBJ whole genome shotgun (WGS) entry which is preliminary data.</text>
</comment>
<sequence length="575" mass="64868">MESLSVLDEKVADMHNALIPRNQAPRDPFPDRPKRLMEYLSALNEKVVDMYNALNIPRNHVHINNLPVEIIRRIFWFLQPDSWTVDVTDDHTCPKLLTHVCKQWRTIAFDYGELWSWISLPLCENVIEADKRCHYSLEHLGSAPVNLKLVGRFNPEGDSDDDGGDWDGHRNDPAKLDSDLVECLALNFKVIISYFSGNGNAIKTLTLCHMPSPILSALPAGLFPDLETLAWVQCEHNEVLWNRLGITQGPVIAFKDCTYLRRLVSCTKMSGYPVGTGFRPELFEVELPWSQLTHISEVRSTLAYRNLSACTSLRWANIDCVGTTVRSDGSQSTSTTFLGGVGNLAVSTTQLDDGTPTGLKRHSKMELQFSNSLLQVDFPHLRSFWLSHRRHRSVLTSLGKNTKEWLMKNLHGVKFLGLRLTDITSGALTSILAAAPETTTLLIHMGARGPVNDPCAILTGLQHPDKLWRKALLPKLHTLIIDVRSEIDRCNPGLGDSEEGAALRKVLDDRARRRHRTVRRSTRLRRLVVYGDSLGDIEDEFLPVVQPFIDRSGLLLRPELERDGTTTRCHPERFC</sequence>
<accession>A0A8H5C5Z4</accession>
<reference evidence="2 3" key="1">
    <citation type="journal article" date="2020" name="ISME J.">
        <title>Uncovering the hidden diversity of litter-decomposition mechanisms in mushroom-forming fungi.</title>
        <authorList>
            <person name="Floudas D."/>
            <person name="Bentzer J."/>
            <person name="Ahren D."/>
            <person name="Johansson T."/>
            <person name="Persson P."/>
            <person name="Tunlid A."/>
        </authorList>
    </citation>
    <scope>NUCLEOTIDE SEQUENCE [LARGE SCALE GENOMIC DNA]</scope>
    <source>
        <strain evidence="2 3">CBS 175.51</strain>
    </source>
</reference>
<evidence type="ECO:0000313" key="2">
    <source>
        <dbReference type="EMBL" id="KAF5335334.1"/>
    </source>
</evidence>
<dbReference type="Gene3D" id="1.20.1280.50">
    <property type="match status" value="1"/>
</dbReference>
<protein>
    <recommendedName>
        <fullName evidence="1">F-box domain-containing protein</fullName>
    </recommendedName>
</protein>
<dbReference type="PROSITE" id="PS50181">
    <property type="entry name" value="FBOX"/>
    <property type="match status" value="1"/>
</dbReference>
<feature type="domain" description="F-box" evidence="1">
    <location>
        <begin position="60"/>
        <end position="118"/>
    </location>
</feature>
<keyword evidence="3" id="KW-1185">Reference proteome</keyword>
<evidence type="ECO:0000259" key="1">
    <source>
        <dbReference type="PROSITE" id="PS50181"/>
    </source>
</evidence>
<dbReference type="OrthoDB" id="3365698at2759"/>
<evidence type="ECO:0000313" key="3">
    <source>
        <dbReference type="Proteomes" id="UP000541558"/>
    </source>
</evidence>
<name>A0A8H5C5Z4_9AGAR</name>
<proteinExistence type="predicted"/>
<organism evidence="2 3">
    <name type="scientific">Ephemerocybe angulata</name>
    <dbReference type="NCBI Taxonomy" id="980116"/>
    <lineage>
        <taxon>Eukaryota</taxon>
        <taxon>Fungi</taxon>
        <taxon>Dikarya</taxon>
        <taxon>Basidiomycota</taxon>
        <taxon>Agaricomycotina</taxon>
        <taxon>Agaricomycetes</taxon>
        <taxon>Agaricomycetidae</taxon>
        <taxon>Agaricales</taxon>
        <taxon>Agaricineae</taxon>
        <taxon>Psathyrellaceae</taxon>
        <taxon>Ephemerocybe</taxon>
    </lineage>
</organism>
<dbReference type="Proteomes" id="UP000541558">
    <property type="component" value="Unassembled WGS sequence"/>
</dbReference>
<dbReference type="InterPro" id="IPR001810">
    <property type="entry name" value="F-box_dom"/>
</dbReference>
<gene>
    <name evidence="2" type="ORF">D9611_011737</name>
</gene>